<name>A0AAD5UYC6_9APHY</name>
<proteinExistence type="predicted"/>
<evidence type="ECO:0000256" key="1">
    <source>
        <dbReference type="SAM" id="MobiDB-lite"/>
    </source>
</evidence>
<comment type="caution">
    <text evidence="2">The sequence shown here is derived from an EMBL/GenBank/DDBJ whole genome shotgun (WGS) entry which is preliminary data.</text>
</comment>
<feature type="compositionally biased region" description="Basic and acidic residues" evidence="1">
    <location>
        <begin position="210"/>
        <end position="219"/>
    </location>
</feature>
<sequence>MSSRPLLHSPPSLQPNVWTQDDDSHFDHISPSSAYIVDSPSLIQSKQHSPTSPQQKQPSHFARSPSDDDASFDTTNPQSPSRSPKQSALPDPSQYPDPYPFHPPQRAQGTSTPALSCADSSSASTRSSAYTNSARSGDYGHVHVAVPGDDPEAVGVGITTDAVVQLLARDPAVSSSSSSQPRSSNHEHSRWSDAYANSVRSRSSSGANAKNDHNHDSDIIRPTLRATPSFDMNWQPVDERDEIGLTSEDETDEDALQDEDEHEDEEQPTSAMIIAEEGLGVIVRGDDTPIVQLSVHSGRQSLSSQPGLFSVFIPRNLSFFLARFVIMHLLSACSRHSSYNPPAHRIFQYPKRRPLVPCQPSTSNHHNASRTRHFRKLPGCSSSGPCVVHMPRGVEYSVKSSSCSSSFSLRPNLSQGSNRRFS</sequence>
<evidence type="ECO:0000313" key="2">
    <source>
        <dbReference type="EMBL" id="KAJ3479847.1"/>
    </source>
</evidence>
<feature type="compositionally biased region" description="Low complexity" evidence="1">
    <location>
        <begin position="174"/>
        <end position="183"/>
    </location>
</feature>
<accession>A0AAD5UYC6</accession>
<feature type="region of interest" description="Disordered" evidence="1">
    <location>
        <begin position="1"/>
        <end position="157"/>
    </location>
</feature>
<feature type="compositionally biased region" description="Polar residues" evidence="1">
    <location>
        <begin position="198"/>
        <end position="208"/>
    </location>
</feature>
<feature type="region of interest" description="Disordered" evidence="1">
    <location>
        <begin position="402"/>
        <end position="422"/>
    </location>
</feature>
<feature type="compositionally biased region" description="Acidic residues" evidence="1">
    <location>
        <begin position="247"/>
        <end position="267"/>
    </location>
</feature>
<dbReference type="EMBL" id="JANAWD010000412">
    <property type="protein sequence ID" value="KAJ3479847.1"/>
    <property type="molecule type" value="Genomic_DNA"/>
</dbReference>
<feature type="compositionally biased region" description="Low complexity" evidence="1">
    <location>
        <begin position="114"/>
        <end position="136"/>
    </location>
</feature>
<feature type="compositionally biased region" description="Pro residues" evidence="1">
    <location>
        <begin position="93"/>
        <end position="103"/>
    </location>
</feature>
<reference evidence="2" key="1">
    <citation type="submission" date="2022-07" db="EMBL/GenBank/DDBJ databases">
        <title>Genome Sequence of Physisporinus lineatus.</title>
        <authorList>
            <person name="Buettner E."/>
        </authorList>
    </citation>
    <scope>NUCLEOTIDE SEQUENCE</scope>
    <source>
        <strain evidence="2">VT162</strain>
    </source>
</reference>
<feature type="compositionally biased region" description="Polar residues" evidence="1">
    <location>
        <begin position="72"/>
        <end position="86"/>
    </location>
</feature>
<keyword evidence="3" id="KW-1185">Reference proteome</keyword>
<gene>
    <name evidence="2" type="ORF">NLI96_g8776</name>
</gene>
<dbReference type="Proteomes" id="UP001212997">
    <property type="component" value="Unassembled WGS sequence"/>
</dbReference>
<organism evidence="2 3">
    <name type="scientific">Meripilus lineatus</name>
    <dbReference type="NCBI Taxonomy" id="2056292"/>
    <lineage>
        <taxon>Eukaryota</taxon>
        <taxon>Fungi</taxon>
        <taxon>Dikarya</taxon>
        <taxon>Basidiomycota</taxon>
        <taxon>Agaricomycotina</taxon>
        <taxon>Agaricomycetes</taxon>
        <taxon>Polyporales</taxon>
        <taxon>Meripilaceae</taxon>
        <taxon>Meripilus</taxon>
    </lineage>
</organism>
<feature type="compositionally biased region" description="Low complexity" evidence="1">
    <location>
        <begin position="1"/>
        <end position="15"/>
    </location>
</feature>
<feature type="compositionally biased region" description="Polar residues" evidence="1">
    <location>
        <begin position="41"/>
        <end position="58"/>
    </location>
</feature>
<dbReference type="AlphaFoldDB" id="A0AAD5UYC6"/>
<evidence type="ECO:0000313" key="3">
    <source>
        <dbReference type="Proteomes" id="UP001212997"/>
    </source>
</evidence>
<feature type="compositionally biased region" description="Polar residues" evidence="1">
    <location>
        <begin position="409"/>
        <end position="422"/>
    </location>
</feature>
<feature type="region of interest" description="Disordered" evidence="1">
    <location>
        <begin position="170"/>
        <end position="269"/>
    </location>
</feature>
<protein>
    <submittedName>
        <fullName evidence="2">Uncharacterized protein</fullName>
    </submittedName>
</protein>